<dbReference type="Gene3D" id="3.60.21.10">
    <property type="match status" value="1"/>
</dbReference>
<gene>
    <name evidence="4" type="ORF">ACFQPF_06335</name>
</gene>
<name>A0ABW2NLI8_9BACL</name>
<dbReference type="Proteomes" id="UP001596549">
    <property type="component" value="Unassembled WGS sequence"/>
</dbReference>
<evidence type="ECO:0000256" key="2">
    <source>
        <dbReference type="RuleBase" id="RU362039"/>
    </source>
</evidence>
<keyword evidence="2" id="KW-0479">Metal-binding</keyword>
<accession>A0ABW2NLI8</accession>
<sequence>MTAKALIVSDSHGLTEELKRIKNRHKSEVNLMIHCGDSELHPHSEELEGFITVKGNCDYSKEFPSEAIEPLGDAAMYITHGHLYNVKMERLAIAFRAEETGAKIVCFGHTHVAEAYERNGIVFINPGSIRMPRGIAQKTYAICELGEKEISVEYYTVEGVCLPDMKKKFSLV</sequence>
<dbReference type="NCBIfam" id="TIGR00040">
    <property type="entry name" value="yfcE"/>
    <property type="match status" value="1"/>
</dbReference>
<dbReference type="InterPro" id="IPR029052">
    <property type="entry name" value="Metallo-depent_PP-like"/>
</dbReference>
<dbReference type="PANTHER" id="PTHR11124">
    <property type="entry name" value="VACUOLAR SORTING PROTEIN VPS29"/>
    <property type="match status" value="1"/>
</dbReference>
<evidence type="ECO:0000313" key="4">
    <source>
        <dbReference type="EMBL" id="MFC7371286.1"/>
    </source>
</evidence>
<dbReference type="InterPro" id="IPR000979">
    <property type="entry name" value="Phosphodiesterase_MJ0936/Vps29"/>
</dbReference>
<reference evidence="5" key="1">
    <citation type="journal article" date="2019" name="Int. J. Syst. Evol. Microbiol.">
        <title>The Global Catalogue of Microorganisms (GCM) 10K type strain sequencing project: providing services to taxonomists for standard genome sequencing and annotation.</title>
        <authorList>
            <consortium name="The Broad Institute Genomics Platform"/>
            <consortium name="The Broad Institute Genome Sequencing Center for Infectious Disease"/>
            <person name="Wu L."/>
            <person name="Ma J."/>
        </authorList>
    </citation>
    <scope>NUCLEOTIDE SEQUENCE [LARGE SCALE GENOMIC DNA]</scope>
    <source>
        <strain evidence="5">NBRC 106396</strain>
    </source>
</reference>
<dbReference type="InterPro" id="IPR041802">
    <property type="entry name" value="MPP_YfcE"/>
</dbReference>
<evidence type="ECO:0000259" key="3">
    <source>
        <dbReference type="Pfam" id="PF12850"/>
    </source>
</evidence>
<dbReference type="SUPFAM" id="SSF56300">
    <property type="entry name" value="Metallo-dependent phosphatases"/>
    <property type="match status" value="1"/>
</dbReference>
<dbReference type="InterPro" id="IPR024654">
    <property type="entry name" value="Calcineurin-like_PHP_lpxH"/>
</dbReference>
<dbReference type="EMBL" id="JBHTCP010000012">
    <property type="protein sequence ID" value="MFC7371286.1"/>
    <property type="molecule type" value="Genomic_DNA"/>
</dbReference>
<comment type="caution">
    <text evidence="4">The sequence shown here is derived from an EMBL/GenBank/DDBJ whole genome shotgun (WGS) entry which is preliminary data.</text>
</comment>
<feature type="domain" description="Calcineurin-like phosphoesterase" evidence="3">
    <location>
        <begin position="5"/>
        <end position="146"/>
    </location>
</feature>
<dbReference type="Pfam" id="PF12850">
    <property type="entry name" value="Metallophos_2"/>
    <property type="match status" value="1"/>
</dbReference>
<evidence type="ECO:0000313" key="5">
    <source>
        <dbReference type="Proteomes" id="UP001596549"/>
    </source>
</evidence>
<organism evidence="4 5">
    <name type="scientific">Fictibacillus iocasae</name>
    <dbReference type="NCBI Taxonomy" id="2715437"/>
    <lineage>
        <taxon>Bacteria</taxon>
        <taxon>Bacillati</taxon>
        <taxon>Bacillota</taxon>
        <taxon>Bacilli</taxon>
        <taxon>Bacillales</taxon>
        <taxon>Fictibacillaceae</taxon>
        <taxon>Fictibacillus</taxon>
    </lineage>
</organism>
<comment type="cofactor">
    <cofactor evidence="2">
        <name>a divalent metal cation</name>
        <dbReference type="ChEBI" id="CHEBI:60240"/>
    </cofactor>
</comment>
<comment type="similarity">
    <text evidence="1 2">Belongs to the metallophosphoesterase superfamily. YfcE family.</text>
</comment>
<dbReference type="RefSeq" id="WP_379747707.1">
    <property type="nucleotide sequence ID" value="NZ_JBHTCP010000012.1"/>
</dbReference>
<evidence type="ECO:0000256" key="1">
    <source>
        <dbReference type="ARBA" id="ARBA00008950"/>
    </source>
</evidence>
<dbReference type="EC" id="3.1.4.-" evidence="2"/>
<protein>
    <recommendedName>
        <fullName evidence="2">Phosphoesterase</fullName>
        <ecNumber evidence="2">3.1.4.-</ecNumber>
    </recommendedName>
</protein>
<keyword evidence="5" id="KW-1185">Reference proteome</keyword>
<proteinExistence type="inferred from homology"/>
<dbReference type="CDD" id="cd00841">
    <property type="entry name" value="MPP_YfcE"/>
    <property type="match status" value="1"/>
</dbReference>